<feature type="transmembrane region" description="Helical" evidence="8">
    <location>
        <begin position="286"/>
        <end position="305"/>
    </location>
</feature>
<evidence type="ECO:0000256" key="8">
    <source>
        <dbReference type="SAM" id="Phobius"/>
    </source>
</evidence>
<evidence type="ECO:0000256" key="7">
    <source>
        <dbReference type="ARBA" id="ARBA00023136"/>
    </source>
</evidence>
<feature type="transmembrane region" description="Helical" evidence="8">
    <location>
        <begin position="58"/>
        <end position="76"/>
    </location>
</feature>
<dbReference type="Pfam" id="PF13303">
    <property type="entry name" value="PTS_EIIC_2"/>
    <property type="match status" value="1"/>
</dbReference>
<dbReference type="KEGG" id="wdi:H9L19_03045"/>
<keyword evidence="11" id="KW-1185">Reference proteome</keyword>
<evidence type="ECO:0000256" key="5">
    <source>
        <dbReference type="ARBA" id="ARBA00022692"/>
    </source>
</evidence>
<feature type="transmembrane region" description="Helical" evidence="8">
    <location>
        <begin position="88"/>
        <end position="106"/>
    </location>
</feature>
<evidence type="ECO:0000313" key="11">
    <source>
        <dbReference type="Proteomes" id="UP000515800"/>
    </source>
</evidence>
<feature type="transmembrane region" description="Helical" evidence="8">
    <location>
        <begin position="261"/>
        <end position="280"/>
    </location>
</feature>
<sequence>MYRINQRMTVDLKTLSMAVLNGNSLAIIIALLPASLTTGVIGIIGVNDWTNSISVMTNAAQSILPVLAAFAVAHALRMGTLEAASMGLATFVSSGVLNVTSAGMMIKGTGSILNIMLMSFVSTLIVLGLRNRLGAYKMIVLPTVTLLIGGLIGQATLPSMIWIQNAVGQAVSGATSFTPVLMGLFLGAAFAFLITSPLSSVGIATAISLVGIGSGAANVGIATAALMLAIMGYSVNAMGATLAHVIGSPKIQLANLIRKPILYLPIMFAGGIGGALAAVLKIQGTAFSAGFGFSGLIGPITAWNITPGNDAPIRIVVAYLVVTVLGAVFTAWLFIEKLHLVAPDDLKLLDED</sequence>
<feature type="transmembrane region" description="Helical" evidence="8">
    <location>
        <begin position="141"/>
        <end position="163"/>
    </location>
</feature>
<feature type="transmembrane region" description="Helical" evidence="8">
    <location>
        <begin position="112"/>
        <end position="129"/>
    </location>
</feature>
<keyword evidence="3" id="KW-1003">Cell membrane</keyword>
<keyword evidence="6 8" id="KW-1133">Transmembrane helix</keyword>
<organism evidence="10 11">
    <name type="scientific">Weissella diestrammenae</name>
    <dbReference type="NCBI Taxonomy" id="1162633"/>
    <lineage>
        <taxon>Bacteria</taxon>
        <taxon>Bacillati</taxon>
        <taxon>Bacillota</taxon>
        <taxon>Bacilli</taxon>
        <taxon>Lactobacillales</taxon>
        <taxon>Lactobacillaceae</taxon>
        <taxon>Weissella</taxon>
    </lineage>
</organism>
<dbReference type="Proteomes" id="UP000515800">
    <property type="component" value="Chromosome"/>
</dbReference>
<dbReference type="AlphaFoldDB" id="A0A7G9T6X5"/>
<dbReference type="RefSeq" id="WP_187529678.1">
    <property type="nucleotide sequence ID" value="NZ_JAGMVT010000026.1"/>
</dbReference>
<accession>A0A7G9T6X5</accession>
<feature type="transmembrane region" description="Helical" evidence="8">
    <location>
        <begin position="175"/>
        <end position="194"/>
    </location>
</feature>
<feature type="transmembrane region" description="Helical" evidence="8">
    <location>
        <begin position="227"/>
        <end position="249"/>
    </location>
</feature>
<evidence type="ECO:0000313" key="10">
    <source>
        <dbReference type="EMBL" id="QNN75850.1"/>
    </source>
</evidence>
<feature type="domain" description="Phosphotransferase system EIIC" evidence="9">
    <location>
        <begin position="17"/>
        <end position="347"/>
    </location>
</feature>
<keyword evidence="2" id="KW-0813">Transport</keyword>
<comment type="subcellular location">
    <subcellularLocation>
        <location evidence="1">Cell membrane</location>
        <topology evidence="1">Multi-pass membrane protein</topology>
    </subcellularLocation>
</comment>
<dbReference type="GO" id="GO:0009401">
    <property type="term" value="P:phosphoenolpyruvate-dependent sugar phosphotransferase system"/>
    <property type="evidence" value="ECO:0007669"/>
    <property type="project" value="InterPro"/>
</dbReference>
<evidence type="ECO:0000256" key="4">
    <source>
        <dbReference type="ARBA" id="ARBA00022597"/>
    </source>
</evidence>
<evidence type="ECO:0000256" key="1">
    <source>
        <dbReference type="ARBA" id="ARBA00004651"/>
    </source>
</evidence>
<feature type="transmembrane region" description="Helical" evidence="8">
    <location>
        <begin position="201"/>
        <end position="221"/>
    </location>
</feature>
<dbReference type="EMBL" id="CP060724">
    <property type="protein sequence ID" value="QNN75850.1"/>
    <property type="molecule type" value="Genomic_DNA"/>
</dbReference>
<feature type="transmembrane region" description="Helical" evidence="8">
    <location>
        <begin position="317"/>
        <end position="335"/>
    </location>
</feature>
<evidence type="ECO:0000256" key="3">
    <source>
        <dbReference type="ARBA" id="ARBA00022475"/>
    </source>
</evidence>
<proteinExistence type="predicted"/>
<evidence type="ECO:0000256" key="6">
    <source>
        <dbReference type="ARBA" id="ARBA00022989"/>
    </source>
</evidence>
<feature type="transmembrane region" description="Helical" evidence="8">
    <location>
        <begin position="20"/>
        <end position="46"/>
    </location>
</feature>
<evidence type="ECO:0000259" key="9">
    <source>
        <dbReference type="Pfam" id="PF13303"/>
    </source>
</evidence>
<dbReference type="GO" id="GO:0008982">
    <property type="term" value="F:protein-N(PI)-phosphohistidine-sugar phosphotransferase activity"/>
    <property type="evidence" value="ECO:0007669"/>
    <property type="project" value="InterPro"/>
</dbReference>
<keyword evidence="4 10" id="KW-0762">Sugar transport</keyword>
<dbReference type="InterPro" id="IPR003352">
    <property type="entry name" value="PTS_EIIC"/>
</dbReference>
<evidence type="ECO:0000256" key="2">
    <source>
        <dbReference type="ARBA" id="ARBA00022448"/>
    </source>
</evidence>
<gene>
    <name evidence="10" type="ORF">H9L19_03045</name>
</gene>
<dbReference type="GO" id="GO:0005886">
    <property type="term" value="C:plasma membrane"/>
    <property type="evidence" value="ECO:0007669"/>
    <property type="project" value="UniProtKB-SubCell"/>
</dbReference>
<protein>
    <submittedName>
        <fullName evidence="10">PTS sugar transporter subunit IIC</fullName>
    </submittedName>
</protein>
<reference evidence="10 11" key="1">
    <citation type="submission" date="2020-08" db="EMBL/GenBank/DDBJ databases">
        <title>Genome sequence of Weissella diestrammenae KACC 16890T.</title>
        <authorList>
            <person name="Hyun D.-W."/>
            <person name="Bae J.-W."/>
        </authorList>
    </citation>
    <scope>NUCLEOTIDE SEQUENCE [LARGE SCALE GENOMIC DNA]</scope>
    <source>
        <strain evidence="10 11">KACC 16890</strain>
    </source>
</reference>
<keyword evidence="5 8" id="KW-0812">Transmembrane</keyword>
<name>A0A7G9T6X5_9LACO</name>
<keyword evidence="7 8" id="KW-0472">Membrane</keyword>